<name>A0A240CB67_9STAP</name>
<reference evidence="4" key="3">
    <citation type="journal article" date="2019" name="Int. J. Syst. Evol. Microbiol.">
        <title>The Global Catalogue of Microorganisms (GCM) 10K type strain sequencing project: providing services to taxonomists for standard genome sequencing and annotation.</title>
        <authorList>
            <consortium name="The Broad Institute Genomics Platform"/>
            <consortium name="The Broad Institute Genome Sequencing Center for Infectious Disease"/>
            <person name="Wu L."/>
            <person name="Ma J."/>
        </authorList>
    </citation>
    <scope>NUCLEOTIDE SEQUENCE [LARGE SCALE GENOMIC DNA]</scope>
    <source>
        <strain evidence="4">CCM 4175</strain>
    </source>
</reference>
<dbReference type="AlphaFoldDB" id="A0A240CB67"/>
<dbReference type="KEGG" id="smus:C7J88_06625"/>
<protein>
    <submittedName>
        <fullName evidence="2">Lipoprotein</fullName>
    </submittedName>
</protein>
<reference evidence="1" key="4">
    <citation type="submission" date="2024-05" db="EMBL/GenBank/DDBJ databases">
        <authorList>
            <person name="Sun Q."/>
            <person name="Sedlacek I."/>
        </authorList>
    </citation>
    <scope>NUCLEOTIDE SEQUENCE</scope>
    <source>
        <strain evidence="1">CCM 4175</strain>
    </source>
</reference>
<keyword evidence="4" id="KW-1185">Reference proteome</keyword>
<proteinExistence type="predicted"/>
<gene>
    <name evidence="1" type="ORF">GCM10007183_04920</name>
    <name evidence="2" type="ORF">SAMEA4412661_01999</name>
</gene>
<dbReference type="EMBL" id="LT906464">
    <property type="protein sequence ID" value="SNW04486.1"/>
    <property type="molecule type" value="Genomic_DNA"/>
</dbReference>
<keyword evidence="2" id="KW-0449">Lipoprotein</keyword>
<evidence type="ECO:0000313" key="4">
    <source>
        <dbReference type="Proteomes" id="UP000652995"/>
    </source>
</evidence>
<dbReference type="RefSeq" id="WP_095117983.1">
    <property type="nucleotide sequence ID" value="NZ_BMCB01000002.1"/>
</dbReference>
<evidence type="ECO:0000313" key="3">
    <source>
        <dbReference type="Proteomes" id="UP000243706"/>
    </source>
</evidence>
<organism evidence="2 3">
    <name type="scientific">Staphylococcus muscae</name>
    <dbReference type="NCBI Taxonomy" id="1294"/>
    <lineage>
        <taxon>Bacteria</taxon>
        <taxon>Bacillati</taxon>
        <taxon>Bacillota</taxon>
        <taxon>Bacilli</taxon>
        <taxon>Bacillales</taxon>
        <taxon>Staphylococcaceae</taxon>
        <taxon>Staphylococcus</taxon>
    </lineage>
</organism>
<reference evidence="2 3" key="2">
    <citation type="submission" date="2017-06" db="EMBL/GenBank/DDBJ databases">
        <authorList>
            <consortium name="Pathogen Informatics"/>
        </authorList>
    </citation>
    <scope>NUCLEOTIDE SEQUENCE [LARGE SCALE GENOMIC DNA]</scope>
    <source>
        <strain evidence="2 3">NCTC13833</strain>
    </source>
</reference>
<dbReference type="Proteomes" id="UP000652995">
    <property type="component" value="Unassembled WGS sequence"/>
</dbReference>
<accession>A0A240CB67</accession>
<reference evidence="1" key="1">
    <citation type="journal article" date="2014" name="Int. J. Syst. Evol. Microbiol.">
        <title>Complete genome of a new Firmicutes species belonging to the dominant human colonic microbiota ('Ruminococcus bicirculans') reveals two chromosomes and a selective capacity to utilize plant glucans.</title>
        <authorList>
            <consortium name="NISC Comparative Sequencing Program"/>
            <person name="Wegmann U."/>
            <person name="Louis P."/>
            <person name="Goesmann A."/>
            <person name="Henrissat B."/>
            <person name="Duncan S.H."/>
            <person name="Flint H.J."/>
        </authorList>
    </citation>
    <scope>NUCLEOTIDE SEQUENCE</scope>
    <source>
        <strain evidence="1">CCM 4175</strain>
    </source>
</reference>
<sequence>MLFFADDIGDKSVTAEDIIKGQYQFEGFKTEIRDLNQVTVKPIADMMNQPEGMKFYTLETPKSNFVTVVGISDEKGMVGGTQGALMDYKELAETSVEFELAPIYEEQKKSEDFRTVMKKLKFQSDHSQ</sequence>
<dbReference type="EMBL" id="BMCB01000002">
    <property type="protein sequence ID" value="GGA83696.1"/>
    <property type="molecule type" value="Genomic_DNA"/>
</dbReference>
<evidence type="ECO:0000313" key="2">
    <source>
        <dbReference type="EMBL" id="SNW04486.1"/>
    </source>
</evidence>
<dbReference type="OrthoDB" id="2413624at2"/>
<evidence type="ECO:0000313" key="1">
    <source>
        <dbReference type="EMBL" id="GGA83696.1"/>
    </source>
</evidence>
<dbReference type="Proteomes" id="UP000243706">
    <property type="component" value="Chromosome 1"/>
</dbReference>